<accession>A0A9P0B6S6</accession>
<dbReference type="InterPro" id="IPR003409">
    <property type="entry name" value="MORN"/>
</dbReference>
<dbReference type="SUPFAM" id="SSF82185">
    <property type="entry name" value="Histone H3 K4-specific methyltransferase SET7/9 N-terminal domain"/>
    <property type="match status" value="2"/>
</dbReference>
<protein>
    <recommendedName>
        <fullName evidence="4">MORN repeat-containing protein 3</fullName>
    </recommendedName>
</protein>
<proteinExistence type="predicted"/>
<dbReference type="AlphaFoldDB" id="A0A9P0B6S6"/>
<dbReference type="OrthoDB" id="270720at2759"/>
<evidence type="ECO:0000256" key="3">
    <source>
        <dbReference type="ARBA" id="ARBA00023329"/>
    </source>
</evidence>
<reference evidence="6" key="1">
    <citation type="submission" date="2021-12" db="EMBL/GenBank/DDBJ databases">
        <authorList>
            <person name="King R."/>
        </authorList>
    </citation>
    <scope>NUCLEOTIDE SEQUENCE</scope>
</reference>
<gene>
    <name evidence="6" type="ORF">MELIAE_LOCUS7286</name>
</gene>
<keyword evidence="2" id="KW-0677">Repeat</keyword>
<name>A0A9P0B6S6_BRAAE</name>
<comment type="subcellular location">
    <subcellularLocation>
        <location evidence="1">Cytoplasmic vesicle</location>
        <location evidence="1">Secretory vesicle</location>
        <location evidence="1">Acrosome</location>
    </subcellularLocation>
</comment>
<evidence type="ECO:0000256" key="2">
    <source>
        <dbReference type="ARBA" id="ARBA00022737"/>
    </source>
</evidence>
<dbReference type="SMART" id="SM00698">
    <property type="entry name" value="MORN"/>
    <property type="match status" value="6"/>
</dbReference>
<evidence type="ECO:0000313" key="6">
    <source>
        <dbReference type="EMBL" id="CAH0556095.1"/>
    </source>
</evidence>
<dbReference type="Proteomes" id="UP001154078">
    <property type="component" value="Chromosome 4"/>
</dbReference>
<keyword evidence="7" id="KW-1185">Reference proteome</keyword>
<dbReference type="PANTHER" id="PTHR46511">
    <property type="entry name" value="MORN REPEAT-CONTAINING PROTEIN 3"/>
    <property type="match status" value="1"/>
</dbReference>
<dbReference type="EMBL" id="OV121135">
    <property type="protein sequence ID" value="CAH0556095.1"/>
    <property type="molecule type" value="Genomic_DNA"/>
</dbReference>
<keyword evidence="3" id="KW-0968">Cytoplasmic vesicle</keyword>
<dbReference type="GO" id="GO:0001669">
    <property type="term" value="C:acrosomal vesicle"/>
    <property type="evidence" value="ECO:0007669"/>
    <property type="project" value="UniProtKB-SubCell"/>
</dbReference>
<evidence type="ECO:0000313" key="7">
    <source>
        <dbReference type="Proteomes" id="UP001154078"/>
    </source>
</evidence>
<dbReference type="InterPro" id="IPR052472">
    <property type="entry name" value="MORN3"/>
</dbReference>
<organism evidence="6 7">
    <name type="scientific">Brassicogethes aeneus</name>
    <name type="common">Rape pollen beetle</name>
    <name type="synonym">Meligethes aeneus</name>
    <dbReference type="NCBI Taxonomy" id="1431903"/>
    <lineage>
        <taxon>Eukaryota</taxon>
        <taxon>Metazoa</taxon>
        <taxon>Ecdysozoa</taxon>
        <taxon>Arthropoda</taxon>
        <taxon>Hexapoda</taxon>
        <taxon>Insecta</taxon>
        <taxon>Pterygota</taxon>
        <taxon>Neoptera</taxon>
        <taxon>Endopterygota</taxon>
        <taxon>Coleoptera</taxon>
        <taxon>Polyphaga</taxon>
        <taxon>Cucujiformia</taxon>
        <taxon>Nitidulidae</taxon>
        <taxon>Meligethinae</taxon>
        <taxon>Brassicogethes</taxon>
    </lineage>
</organism>
<evidence type="ECO:0000256" key="1">
    <source>
        <dbReference type="ARBA" id="ARBA00004218"/>
    </source>
</evidence>
<comment type="function">
    <text evidence="5">Assembles a suppression complex (suppresome) by tethering SIRT1 and MDM2 to regulate composite modifications of p53/TP53. Confers both deacetylation-mediated functional inactivation, by SIRT1, and ubiquitination-dependent degradation, by MDM2, of p53/TP53, promoting a proliferative and cell survival behaviors. May play a role in the regulation of spermatogenesis.</text>
</comment>
<dbReference type="PANTHER" id="PTHR46511:SF1">
    <property type="entry name" value="MORN REPEAT-CONTAINING PROTEIN 3"/>
    <property type="match status" value="1"/>
</dbReference>
<evidence type="ECO:0000256" key="4">
    <source>
        <dbReference type="ARBA" id="ARBA00039854"/>
    </source>
</evidence>
<sequence length="270" mass="31304">MPFLKKRSNEPPRSKKIEMATYRQGLRHAIFNSANDKYIGDWKDDVKCGKGIIWTAHGKLYEGDMERNYRHGFGVLAGKLPLPINNVYSLEYRGDWKNGLMDGDGLRVYPDGSFYKGQFRRGKRHGFGQIWYADDSFYSGDWFKDVRQGLGMFVCSNGNRYEGKWFDDLKHGEGLYFHLDSGQMQEGIWKENYCVFSTMKDIPFRQTSTDPTRFAIQNAELRDDDVLIRDMTNLMQSPTYTALQACVKNNSITDMSLTTWYMLESDSNVI</sequence>
<dbReference type="Gene3D" id="2.20.110.10">
    <property type="entry name" value="Histone H3 K4-specific methyltransferase SET7/9 N-terminal domain"/>
    <property type="match status" value="2"/>
</dbReference>
<evidence type="ECO:0000256" key="5">
    <source>
        <dbReference type="ARBA" id="ARBA00045851"/>
    </source>
</evidence>
<dbReference type="Pfam" id="PF02493">
    <property type="entry name" value="MORN"/>
    <property type="match status" value="6"/>
</dbReference>